<dbReference type="EMBL" id="JANLCK010000016">
    <property type="protein sequence ID" value="MCS5727888.1"/>
    <property type="molecule type" value="Genomic_DNA"/>
</dbReference>
<keyword evidence="2" id="KW-1185">Reference proteome</keyword>
<comment type="caution">
    <text evidence="1">The sequence shown here is derived from an EMBL/GenBank/DDBJ whole genome shotgun (WGS) entry which is preliminary data.</text>
</comment>
<sequence>MNLVMCGAFAVIAVVIAITQQLPFFFIIAVVAAGMEIRFALMLRTNRRAVDEKSSTADSDS</sequence>
<proteinExistence type="predicted"/>
<gene>
    <name evidence="1" type="ORF">N1028_18480</name>
</gene>
<name>A0AA41XJC2_9MICO</name>
<evidence type="ECO:0000313" key="1">
    <source>
        <dbReference type="EMBL" id="MCS5727888.1"/>
    </source>
</evidence>
<dbReference type="AlphaFoldDB" id="A0AA41XJC2"/>
<reference evidence="1" key="1">
    <citation type="submission" date="2022-08" db="EMBL/GenBank/DDBJ databases">
        <authorList>
            <person name="Deng Y."/>
            <person name="Han X.-F."/>
            <person name="Zhang Y.-Q."/>
        </authorList>
    </citation>
    <scope>NUCLEOTIDE SEQUENCE</scope>
    <source>
        <strain evidence="1">CPCC 203407</strain>
    </source>
</reference>
<protein>
    <submittedName>
        <fullName evidence="1">Uncharacterized protein</fullName>
    </submittedName>
</protein>
<organism evidence="1 2">
    <name type="scientific">Herbiconiux oxytropis</name>
    <dbReference type="NCBI Taxonomy" id="2970915"/>
    <lineage>
        <taxon>Bacteria</taxon>
        <taxon>Bacillati</taxon>
        <taxon>Actinomycetota</taxon>
        <taxon>Actinomycetes</taxon>
        <taxon>Micrococcales</taxon>
        <taxon>Microbacteriaceae</taxon>
        <taxon>Herbiconiux</taxon>
    </lineage>
</organism>
<dbReference type="Proteomes" id="UP001165587">
    <property type="component" value="Unassembled WGS sequence"/>
</dbReference>
<dbReference type="RefSeq" id="WP_259530963.1">
    <property type="nucleotide sequence ID" value="NZ_JANLCK010000016.1"/>
</dbReference>
<accession>A0AA41XJC2</accession>
<evidence type="ECO:0000313" key="2">
    <source>
        <dbReference type="Proteomes" id="UP001165587"/>
    </source>
</evidence>